<dbReference type="EMBL" id="AHFE01000052">
    <property type="protein sequence ID" value="EOP36846.1"/>
    <property type="molecule type" value="Genomic_DNA"/>
</dbReference>
<dbReference type="AlphaFoldDB" id="R8MRL1"/>
<dbReference type="InterPro" id="IPR001646">
    <property type="entry name" value="5peptide_repeat"/>
</dbReference>
<keyword evidence="1" id="KW-0677">Repeat</keyword>
<comment type="caution">
    <text evidence="2">The sequence shown here is derived from an EMBL/GenBank/DDBJ whole genome shotgun (WGS) entry which is preliminary data.</text>
</comment>
<sequence>MLYMFCTMLEDEGELINDIFELKKWQFYQKLLDWTCATSKFIKNDDFNLLRRVFTIKELAEIKRKLNRNIALSMYNKGSFHITDTDIIKRKLMPDCHFNKLEINEIGRKEHLLTNTFIVLNYMRPSKEQDNHGHIVFEFVHKSFYEFLAAEAVIEALHSLSINDMSMDAIAEVFYESFGRLNISWEIRTFIENLMDEILPVKLAIIYENLLDFYYSFHLPRVFINTHSSKVIGEYFNKYPENISKKLEMESNVTSALLFLLPQLAQLCRKRFKIGKEKYDFKNFSLHSSTINNNDFLDLSFSEFNKISLQGMNLGTTDFSECYIDSCDLDYTQFVNSEFDDCQILNSNMKSVNLRGASFSNAVLKQLTIKESDFSDAIFENAILEKVKIEESNMHNVTFGNFSRLEGIKIYKSDLSHVIFENCYILDSMLKKIVIAYGSFENIKIENCDLTDSDFSYSTMTGLLQQSVCINSQFIKCNFKGGDCSNSDFTNANFSGANLEGVNFSNANLSNVNFKGANLKGAIFTNANLSKVDFSNIYLDDTYSLECDFTNALLADTNFTTLDLTKSKMKGTKLIRANLSFANLSKMDLSNINLKYAKVVNSNLSESILVFSEIVEAKICNACLRYCDLTGVDFLDSIIQDSDFSFSDLTLTNIEGRLSVYVNNKDINVKRS</sequence>
<evidence type="ECO:0000313" key="2">
    <source>
        <dbReference type="EMBL" id="EOP36846.1"/>
    </source>
</evidence>
<dbReference type="Proteomes" id="UP000014020">
    <property type="component" value="Unassembled WGS sequence"/>
</dbReference>
<dbReference type="RefSeq" id="WP_016120675.1">
    <property type="nucleotide sequence ID" value="NZ_KB976677.1"/>
</dbReference>
<accession>R8MRL1</accession>
<evidence type="ECO:0000313" key="3">
    <source>
        <dbReference type="Proteomes" id="UP000014020"/>
    </source>
</evidence>
<dbReference type="SUPFAM" id="SSF141571">
    <property type="entry name" value="Pentapeptide repeat-like"/>
    <property type="match status" value="3"/>
</dbReference>
<dbReference type="Pfam" id="PF13599">
    <property type="entry name" value="Pentapeptide_4"/>
    <property type="match status" value="1"/>
</dbReference>
<dbReference type="PANTHER" id="PTHR47485:SF1">
    <property type="entry name" value="THYLAKOID LUMENAL 17.4 KDA PROTEIN, CHLOROPLASTIC"/>
    <property type="match status" value="1"/>
</dbReference>
<gene>
    <name evidence="2" type="ORF">IK1_02879</name>
</gene>
<evidence type="ECO:0008006" key="4">
    <source>
        <dbReference type="Google" id="ProtNLM"/>
    </source>
</evidence>
<dbReference type="PATRIC" id="fig|1053236.3.peg.4318"/>
<name>R8MRL1_BACCX</name>
<organism evidence="2 3">
    <name type="scientific">Bacillus cereus (strain VD146)</name>
    <dbReference type="NCBI Taxonomy" id="1053236"/>
    <lineage>
        <taxon>Bacteria</taxon>
        <taxon>Bacillati</taxon>
        <taxon>Bacillota</taxon>
        <taxon>Bacilli</taxon>
        <taxon>Bacillales</taxon>
        <taxon>Bacillaceae</taxon>
        <taxon>Bacillus</taxon>
        <taxon>Bacillus cereus group</taxon>
    </lineage>
</organism>
<dbReference type="Pfam" id="PF00805">
    <property type="entry name" value="Pentapeptide"/>
    <property type="match status" value="4"/>
</dbReference>
<reference evidence="3" key="1">
    <citation type="submission" date="2012-12" db="EMBL/GenBank/DDBJ databases">
        <title>The genome sequence of Bacillus cereus VD146.</title>
        <authorList>
            <consortium name="The Broad Institute Genome Sequencing Platform"/>
            <consortium name="The Broad Institute Genome Sequencing Center for Infectious Disease"/>
            <person name="Feldgarden M."/>
            <person name="Van der Auwera G.A."/>
            <person name="Mahillon J."/>
            <person name="Duprez V."/>
            <person name="Timmery S."/>
            <person name="Mattelet C."/>
            <person name="Dierick K."/>
            <person name="Sun M."/>
            <person name="Yu Z."/>
            <person name="Zhu L."/>
            <person name="Hu X."/>
            <person name="Shank E.B."/>
            <person name="Swiecicka I."/>
            <person name="Hansen B.M."/>
            <person name="Andrup L."/>
            <person name="Walker B."/>
            <person name="Young S.K."/>
            <person name="Zeng Q."/>
            <person name="Gargeya S."/>
            <person name="Fitzgerald M."/>
            <person name="Haas B."/>
            <person name="Abouelleil A."/>
            <person name="Alvarado L."/>
            <person name="Arachchi H.M."/>
            <person name="Berlin A.M."/>
            <person name="Chapman S.B."/>
            <person name="Dewar J."/>
            <person name="Goldberg J."/>
            <person name="Griggs A."/>
            <person name="Gujja S."/>
            <person name="Hansen M."/>
            <person name="Howarth C."/>
            <person name="Imamovic A."/>
            <person name="Larimer J."/>
            <person name="McCowan C."/>
            <person name="Murphy C."/>
            <person name="Neiman D."/>
            <person name="Pearson M."/>
            <person name="Priest M."/>
            <person name="Roberts A."/>
            <person name="Saif S."/>
            <person name="Shea T."/>
            <person name="Sisk P."/>
            <person name="Sykes S."/>
            <person name="Wortman J."/>
            <person name="Nusbaum C."/>
            <person name="Birren B."/>
        </authorList>
    </citation>
    <scope>NUCLEOTIDE SEQUENCE [LARGE SCALE GENOMIC DNA]</scope>
    <source>
        <strain evidence="3">VD146</strain>
    </source>
</reference>
<protein>
    <recommendedName>
        <fullName evidence="4">Pentapeptide repeat-containing protein</fullName>
    </recommendedName>
</protein>
<dbReference type="Gene3D" id="2.160.20.80">
    <property type="entry name" value="E3 ubiquitin-protein ligase SopA"/>
    <property type="match status" value="3"/>
</dbReference>
<proteinExistence type="predicted"/>
<dbReference type="PANTHER" id="PTHR47485">
    <property type="entry name" value="THYLAKOID LUMENAL 17.4 KDA PROTEIN, CHLOROPLASTIC"/>
    <property type="match status" value="1"/>
</dbReference>
<dbReference type="HOGENOM" id="CLU_408645_0_0_9"/>
<evidence type="ECO:0000256" key="1">
    <source>
        <dbReference type="ARBA" id="ARBA00022737"/>
    </source>
</evidence>